<keyword evidence="2" id="KW-0808">Transferase</keyword>
<dbReference type="SUPFAM" id="SSF56672">
    <property type="entry name" value="DNA/RNA polymerases"/>
    <property type="match status" value="1"/>
</dbReference>
<reference evidence="3" key="2">
    <citation type="submission" date="2010-04" db="EMBL/GenBank/DDBJ databases">
        <title>Genome sequence of Salinibacter ruber M8.</title>
        <authorList>
            <consortium name="Genoscope"/>
        </authorList>
    </citation>
    <scope>NUCLEOTIDE SEQUENCE [LARGE SCALE GENOMIC DNA]</scope>
    <source>
        <strain evidence="3">M8</strain>
        <plasmid evidence="3">pSR84</plasmid>
    </source>
</reference>
<keyword evidence="2" id="KW-0614">Plasmid</keyword>
<geneLocation type="plasmid" evidence="2 3">
    <name>pSR84</name>
</geneLocation>
<keyword evidence="2" id="KW-0695">RNA-directed DNA polymerase</keyword>
<dbReference type="PANTHER" id="PTHR34047">
    <property type="entry name" value="NUCLEAR INTRON MATURASE 1, MITOCHONDRIAL-RELATED"/>
    <property type="match status" value="1"/>
</dbReference>
<proteinExistence type="inferred from homology"/>
<dbReference type="HOGENOM" id="CLU_013584_7_4_10"/>
<reference evidence="2 3" key="1">
    <citation type="journal article" date="2010" name="ISME J.">
        <title>Fine-scale evolution: genomic, phenotypic and ecological differentiation in two coexisting Salinibacter ruber strains.</title>
        <authorList>
            <person name="Pena A."/>
            <person name="Teeling H."/>
            <person name="Huerta-Cepas J."/>
            <person name="Santos F."/>
            <person name="Yarza P."/>
            <person name="Brito-Echeverria J."/>
            <person name="Lucio M."/>
            <person name="Schmitt-Kopplin P."/>
            <person name="Meseguer I."/>
            <person name="Schenowitz C."/>
            <person name="Dossat C."/>
            <person name="Barbe V."/>
            <person name="Dopazo J."/>
            <person name="Rossello-Mora R."/>
            <person name="Schuler M."/>
            <person name="Glockner F.O."/>
            <person name="Amann R."/>
            <person name="Gabaldon T."/>
            <person name="Anton J."/>
        </authorList>
    </citation>
    <scope>NUCLEOTIDE SEQUENCE [LARGE SCALE GENOMIC DNA]</scope>
    <source>
        <strain evidence="2 3">M8</strain>
        <plasmid evidence="3">pSR84</plasmid>
    </source>
</reference>
<dbReference type="GO" id="GO:0003964">
    <property type="term" value="F:RNA-directed DNA polymerase activity"/>
    <property type="evidence" value="ECO:0007669"/>
    <property type="project" value="UniProtKB-KW"/>
</dbReference>
<protein>
    <submittedName>
        <fullName evidence="2">Reverse transcriptase-like protein</fullName>
    </submittedName>
</protein>
<name>D6CW45_SALRM</name>
<dbReference type="InterPro" id="IPR051083">
    <property type="entry name" value="GrpII_Intron_Splice-Mob/Def"/>
</dbReference>
<dbReference type="Proteomes" id="UP000000933">
    <property type="component" value="Plasmid pSR84"/>
</dbReference>
<dbReference type="PANTHER" id="PTHR34047:SF8">
    <property type="entry name" value="PROTEIN YKFC"/>
    <property type="match status" value="1"/>
</dbReference>
<dbReference type="KEGG" id="srm:SRM_p84068"/>
<evidence type="ECO:0000313" key="3">
    <source>
        <dbReference type="Proteomes" id="UP000000933"/>
    </source>
</evidence>
<dbReference type="AlphaFoldDB" id="D6CW45"/>
<dbReference type="CDD" id="cd01651">
    <property type="entry name" value="RT_G2_intron"/>
    <property type="match status" value="1"/>
</dbReference>
<gene>
    <name evidence="2" type="primary">ykfC</name>
    <name evidence="2" type="ORF">SRM_p84068</name>
</gene>
<comment type="similarity">
    <text evidence="1">Belongs to the bacterial reverse transcriptase family.</text>
</comment>
<dbReference type="PATRIC" id="fig|761659.10.peg.3548"/>
<organism evidence="2 3">
    <name type="scientific">Salinibacter ruber (strain M8)</name>
    <dbReference type="NCBI Taxonomy" id="761659"/>
    <lineage>
        <taxon>Bacteria</taxon>
        <taxon>Pseudomonadati</taxon>
        <taxon>Rhodothermota</taxon>
        <taxon>Rhodothermia</taxon>
        <taxon>Rhodothermales</taxon>
        <taxon>Salinibacteraceae</taxon>
        <taxon>Salinibacter</taxon>
    </lineage>
</organism>
<accession>D6CW45</accession>
<sequence length="165" mass="19093">MPMDVDKMQTKLATWSQDPGFRFEDIYNLLHDTGFLRRAYNAVKSNRGSRTPGVDGQTIEDFKENLDENLKDLRKSLKSQSFAPKPLRRTYIPKGDGRKRPLGIPTIKDRIVQETLRLVLEPIYETDFSDYSFGFRPNRSAHDAIMSVRARMAPATGWYKHWIIG</sequence>
<dbReference type="InterPro" id="IPR043502">
    <property type="entry name" value="DNA/RNA_pol_sf"/>
</dbReference>
<dbReference type="EMBL" id="FP565813">
    <property type="protein sequence ID" value="CBH22874.1"/>
    <property type="molecule type" value="Genomic_DNA"/>
</dbReference>
<evidence type="ECO:0000256" key="1">
    <source>
        <dbReference type="ARBA" id="ARBA00034120"/>
    </source>
</evidence>
<evidence type="ECO:0000313" key="2">
    <source>
        <dbReference type="EMBL" id="CBH22874.1"/>
    </source>
</evidence>
<keyword evidence="2" id="KW-0548">Nucleotidyltransferase</keyword>